<reference evidence="9 10" key="1">
    <citation type="journal article" date="2019" name="Sci. Rep.">
        <title>A high-quality genome of Eragrostis curvula grass provides insights into Poaceae evolution and supports new strategies to enhance forage quality.</title>
        <authorList>
            <person name="Carballo J."/>
            <person name="Santos B.A.C.M."/>
            <person name="Zappacosta D."/>
            <person name="Garbus I."/>
            <person name="Selva J.P."/>
            <person name="Gallo C.A."/>
            <person name="Diaz A."/>
            <person name="Albertini E."/>
            <person name="Caccamo M."/>
            <person name="Echenique V."/>
        </authorList>
    </citation>
    <scope>NUCLEOTIDE SEQUENCE [LARGE SCALE GENOMIC DNA]</scope>
    <source>
        <strain evidence="10">cv. Victoria</strain>
        <tissue evidence="9">Leaf</tissue>
    </source>
</reference>
<name>A0A5J9VKA2_9POAL</name>
<dbReference type="FunFam" id="3.80.10.10:FF:000400">
    <property type="entry name" value="Nuclear pore complex protein NUP107"/>
    <property type="match status" value="2"/>
</dbReference>
<feature type="domain" description="Leucine-rich repeat-containing N-terminal plant-type" evidence="8">
    <location>
        <begin position="285"/>
        <end position="328"/>
    </location>
</feature>
<feature type="transmembrane region" description="Helical" evidence="6">
    <location>
        <begin position="459"/>
        <end position="478"/>
    </location>
</feature>
<evidence type="ECO:0000259" key="8">
    <source>
        <dbReference type="Pfam" id="PF08263"/>
    </source>
</evidence>
<feature type="non-terminal residue" evidence="9">
    <location>
        <position position="1"/>
    </location>
</feature>
<dbReference type="InterPro" id="IPR013210">
    <property type="entry name" value="LRR_N_plant-typ"/>
</dbReference>
<keyword evidence="6" id="KW-0812">Transmembrane</keyword>
<keyword evidence="2" id="KW-0433">Leucine-rich repeat</keyword>
<evidence type="ECO:0000313" key="10">
    <source>
        <dbReference type="Proteomes" id="UP000324897"/>
    </source>
</evidence>
<comment type="subcellular location">
    <subcellularLocation>
        <location evidence="1">Membrane</location>
    </subcellularLocation>
</comment>
<dbReference type="InterPro" id="IPR032675">
    <property type="entry name" value="LRR_dom_sf"/>
</dbReference>
<proteinExistence type="predicted"/>
<feature type="signal peptide" evidence="7">
    <location>
        <begin position="1"/>
        <end position="23"/>
    </location>
</feature>
<dbReference type="AlphaFoldDB" id="A0A5J9VKA2"/>
<evidence type="ECO:0000256" key="1">
    <source>
        <dbReference type="ARBA" id="ARBA00004370"/>
    </source>
</evidence>
<dbReference type="Gene3D" id="3.80.10.10">
    <property type="entry name" value="Ribonuclease Inhibitor"/>
    <property type="match status" value="3"/>
</dbReference>
<evidence type="ECO:0000256" key="2">
    <source>
        <dbReference type="ARBA" id="ARBA00022614"/>
    </source>
</evidence>
<organism evidence="9 10">
    <name type="scientific">Eragrostis curvula</name>
    <name type="common">weeping love grass</name>
    <dbReference type="NCBI Taxonomy" id="38414"/>
    <lineage>
        <taxon>Eukaryota</taxon>
        <taxon>Viridiplantae</taxon>
        <taxon>Streptophyta</taxon>
        <taxon>Embryophyta</taxon>
        <taxon>Tracheophyta</taxon>
        <taxon>Spermatophyta</taxon>
        <taxon>Magnoliopsida</taxon>
        <taxon>Liliopsida</taxon>
        <taxon>Poales</taxon>
        <taxon>Poaceae</taxon>
        <taxon>PACMAD clade</taxon>
        <taxon>Chloridoideae</taxon>
        <taxon>Eragrostideae</taxon>
        <taxon>Eragrostidinae</taxon>
        <taxon>Eragrostis</taxon>
    </lineage>
</organism>
<dbReference type="Pfam" id="PF08263">
    <property type="entry name" value="LRRNT_2"/>
    <property type="match status" value="2"/>
</dbReference>
<dbReference type="OrthoDB" id="2151624at2759"/>
<keyword evidence="6" id="KW-1133">Transmembrane helix</keyword>
<evidence type="ECO:0000256" key="6">
    <source>
        <dbReference type="SAM" id="Phobius"/>
    </source>
</evidence>
<dbReference type="Gramene" id="TVU36218">
    <property type="protein sequence ID" value="TVU36218"/>
    <property type="gene ID" value="EJB05_18142"/>
</dbReference>
<protein>
    <recommendedName>
        <fullName evidence="8">Leucine-rich repeat-containing N-terminal plant-type domain-containing protein</fullName>
    </recommendedName>
</protein>
<feature type="chain" id="PRO_5023928296" description="Leucine-rich repeat-containing N-terminal plant-type domain-containing protein" evidence="7">
    <location>
        <begin position="24"/>
        <end position="496"/>
    </location>
</feature>
<dbReference type="SUPFAM" id="SSF52058">
    <property type="entry name" value="L domain-like"/>
    <property type="match status" value="1"/>
</dbReference>
<evidence type="ECO:0000256" key="3">
    <source>
        <dbReference type="ARBA" id="ARBA00022729"/>
    </source>
</evidence>
<accession>A0A5J9VKA2</accession>
<dbReference type="EMBL" id="RWGY01000009">
    <property type="protein sequence ID" value="TVU36218.1"/>
    <property type="molecule type" value="Genomic_DNA"/>
</dbReference>
<dbReference type="InterPro" id="IPR001611">
    <property type="entry name" value="Leu-rich_rpt"/>
</dbReference>
<dbReference type="Pfam" id="PF00560">
    <property type="entry name" value="LRR_1"/>
    <property type="match status" value="6"/>
</dbReference>
<dbReference type="GO" id="GO:0016020">
    <property type="term" value="C:membrane"/>
    <property type="evidence" value="ECO:0007669"/>
    <property type="project" value="UniProtKB-SubCell"/>
</dbReference>
<evidence type="ECO:0000313" key="9">
    <source>
        <dbReference type="EMBL" id="TVU36218.1"/>
    </source>
</evidence>
<dbReference type="PANTHER" id="PTHR48007">
    <property type="entry name" value="LEUCINE-RICH REPEAT RECEPTOR-LIKE PROTEIN KINASE PXC1"/>
    <property type="match status" value="1"/>
</dbReference>
<sequence>MPDNIKFILWSLLLYSFPSLCFGSDRDVQCLRTVQQSVVDPNGILKSTWTFLNSSSKGFICEFTGVECWHPDENRVLALRLSNLGRQGGFPQGLQNCTSMTAVDLSSNNFSGHIPSDIAGQMPFLTSLDLSYNSFSGEIPISIANLTLLNVVNLQHNQLSGQIPGQLSHLDRITEFNVADILLSGPIPWGSQRRFPASNFAGNQELCGAALGDCPSKRRWRLKPIKGCSLPKINDESSIGAAVGATGVEKLGLCFYSMPGMADNIKFTFWSLLLYSCSSLCFGSDEDVRCLKDVLQSVVDPNGYLKSTWTFHNVSHGFICQFTGVECWHPDENRVLALRLSNLGLRGGFPQGLENCSSMTALDLSNNNFSGPIPSDVSRLVPFITSLDLSYNSFSSEIPVTISNISSLSTLNLQHNQLSGPIPFDLGSKFPNSSFIGNLGLCGMPLESCKSMSNDESSAWKIGSAVGFIVGFVVAFYFPHWFVFSRRLQPYIVRIC</sequence>
<evidence type="ECO:0000256" key="5">
    <source>
        <dbReference type="ARBA" id="ARBA00023136"/>
    </source>
</evidence>
<keyword evidence="3 7" id="KW-0732">Signal</keyword>
<comment type="caution">
    <text evidence="9">The sequence shown here is derived from an EMBL/GenBank/DDBJ whole genome shotgun (WGS) entry which is preliminary data.</text>
</comment>
<keyword evidence="10" id="KW-1185">Reference proteome</keyword>
<dbReference type="InterPro" id="IPR046959">
    <property type="entry name" value="PRK1-6/SRF4-like"/>
</dbReference>
<evidence type="ECO:0000256" key="4">
    <source>
        <dbReference type="ARBA" id="ARBA00022737"/>
    </source>
</evidence>
<keyword evidence="5 6" id="KW-0472">Membrane</keyword>
<feature type="domain" description="Leucine-rich repeat-containing N-terminal plant-type" evidence="8">
    <location>
        <begin position="25"/>
        <end position="69"/>
    </location>
</feature>
<gene>
    <name evidence="9" type="ORF">EJB05_18142</name>
</gene>
<dbReference type="PANTHER" id="PTHR48007:SF86">
    <property type="entry name" value="(WILD MALAYSIAN BANANA) HYPOTHETICAL PROTEIN"/>
    <property type="match status" value="1"/>
</dbReference>
<evidence type="ECO:0000256" key="7">
    <source>
        <dbReference type="SAM" id="SignalP"/>
    </source>
</evidence>
<keyword evidence="4" id="KW-0677">Repeat</keyword>
<dbReference type="Proteomes" id="UP000324897">
    <property type="component" value="Unassembled WGS sequence"/>
</dbReference>